<proteinExistence type="predicted"/>
<organism evidence="2 3">
    <name type="scientific">Helicobacter didelphidarum</name>
    <dbReference type="NCBI Taxonomy" id="2040648"/>
    <lineage>
        <taxon>Bacteria</taxon>
        <taxon>Pseudomonadati</taxon>
        <taxon>Campylobacterota</taxon>
        <taxon>Epsilonproteobacteria</taxon>
        <taxon>Campylobacterales</taxon>
        <taxon>Helicobacteraceae</taxon>
        <taxon>Helicobacter</taxon>
    </lineage>
</organism>
<feature type="transmembrane region" description="Helical" evidence="1">
    <location>
        <begin position="40"/>
        <end position="63"/>
    </location>
</feature>
<evidence type="ECO:0000313" key="2">
    <source>
        <dbReference type="EMBL" id="RDU64217.1"/>
    </source>
</evidence>
<sequence>MNKTEFRRFISLMEFFYGFLFGVAIFAAALVFLISPDFFLGILFAISVFSFFLFLMALVRYCIMRSKLAQQAFEISLESRIFQEQILRTLRRNDNKNEDKQE</sequence>
<feature type="transmembrane region" description="Helical" evidence="1">
    <location>
        <begin position="12"/>
        <end position="34"/>
    </location>
</feature>
<evidence type="ECO:0000313" key="3">
    <source>
        <dbReference type="Proteomes" id="UP000256379"/>
    </source>
</evidence>
<gene>
    <name evidence="2" type="ORF">CQA53_07775</name>
</gene>
<comment type="caution">
    <text evidence="2">The sequence shown here is derived from an EMBL/GenBank/DDBJ whole genome shotgun (WGS) entry which is preliminary data.</text>
</comment>
<keyword evidence="1" id="KW-0472">Membrane</keyword>
<dbReference type="EMBL" id="NXLQ01000019">
    <property type="protein sequence ID" value="RDU64217.1"/>
    <property type="molecule type" value="Genomic_DNA"/>
</dbReference>
<keyword evidence="3" id="KW-1185">Reference proteome</keyword>
<dbReference type="RefSeq" id="WP_115543442.1">
    <property type="nucleotide sequence ID" value="NZ_NXLQ01000019.1"/>
</dbReference>
<dbReference type="Proteomes" id="UP000256379">
    <property type="component" value="Unassembled WGS sequence"/>
</dbReference>
<name>A0A3D8IG45_9HELI</name>
<protein>
    <submittedName>
        <fullName evidence="2">Uncharacterized protein</fullName>
    </submittedName>
</protein>
<keyword evidence="1" id="KW-0812">Transmembrane</keyword>
<keyword evidence="1" id="KW-1133">Transmembrane helix</keyword>
<evidence type="ECO:0000256" key="1">
    <source>
        <dbReference type="SAM" id="Phobius"/>
    </source>
</evidence>
<dbReference type="OrthoDB" id="5329913at2"/>
<accession>A0A3D8IG45</accession>
<reference evidence="2 3" key="1">
    <citation type="submission" date="2018-04" db="EMBL/GenBank/DDBJ databases">
        <title>Novel Campyloabacter and Helicobacter Species and Strains.</title>
        <authorList>
            <person name="Mannion A.J."/>
            <person name="Shen Z."/>
            <person name="Fox J.G."/>
        </authorList>
    </citation>
    <scope>NUCLEOTIDE SEQUENCE [LARGE SCALE GENOMIC DNA]</scope>
    <source>
        <strain evidence="2 3">MIT 17-337</strain>
    </source>
</reference>
<dbReference type="AlphaFoldDB" id="A0A3D8IG45"/>